<evidence type="ECO:0000313" key="5">
    <source>
        <dbReference type="EMBL" id="QEU71067.1"/>
    </source>
</evidence>
<feature type="DNA-binding region" description="H-T-H motif" evidence="2">
    <location>
        <begin position="42"/>
        <end position="61"/>
    </location>
</feature>
<dbReference type="AlphaFoldDB" id="A0A5J6F4W8"/>
<dbReference type="KEGG" id="snk:CP967_03005"/>
<dbReference type="InterPro" id="IPR009057">
    <property type="entry name" value="Homeodomain-like_sf"/>
</dbReference>
<dbReference type="PROSITE" id="PS50977">
    <property type="entry name" value="HTH_TETR_2"/>
    <property type="match status" value="1"/>
</dbReference>
<keyword evidence="6" id="KW-1185">Reference proteome</keyword>
<dbReference type="PRINTS" id="PR00455">
    <property type="entry name" value="HTHTETR"/>
</dbReference>
<dbReference type="PANTHER" id="PTHR30055:SF242">
    <property type="entry name" value="HTH-TYPE TRANSCRIPTIONAL REPRESSOR KSTR"/>
    <property type="match status" value="1"/>
</dbReference>
<dbReference type="Pfam" id="PF00440">
    <property type="entry name" value="TetR_N"/>
    <property type="match status" value="1"/>
</dbReference>
<evidence type="ECO:0000313" key="6">
    <source>
        <dbReference type="Proteomes" id="UP000326178"/>
    </source>
</evidence>
<keyword evidence="1 2" id="KW-0238">DNA-binding</keyword>
<evidence type="ECO:0000256" key="1">
    <source>
        <dbReference type="ARBA" id="ARBA00023125"/>
    </source>
</evidence>
<dbReference type="EMBL" id="CP023702">
    <property type="protein sequence ID" value="QEU71067.1"/>
    <property type="molecule type" value="Genomic_DNA"/>
</dbReference>
<dbReference type="InterPro" id="IPR050109">
    <property type="entry name" value="HTH-type_TetR-like_transc_reg"/>
</dbReference>
<gene>
    <name evidence="5" type="ORF">CP967_03005</name>
</gene>
<dbReference type="Proteomes" id="UP000326178">
    <property type="component" value="Chromosome"/>
</dbReference>
<feature type="region of interest" description="Disordered" evidence="3">
    <location>
        <begin position="1"/>
        <end position="20"/>
    </location>
</feature>
<dbReference type="Pfam" id="PF17925">
    <property type="entry name" value="TetR_C_20"/>
    <property type="match status" value="1"/>
</dbReference>
<evidence type="ECO:0000259" key="4">
    <source>
        <dbReference type="PROSITE" id="PS50977"/>
    </source>
</evidence>
<evidence type="ECO:0000256" key="3">
    <source>
        <dbReference type="SAM" id="MobiDB-lite"/>
    </source>
</evidence>
<dbReference type="Gene3D" id="1.10.357.10">
    <property type="entry name" value="Tetracycline Repressor, domain 2"/>
    <property type="match status" value="1"/>
</dbReference>
<dbReference type="RefSeq" id="WP_150486424.1">
    <property type="nucleotide sequence ID" value="NZ_BMUV01000017.1"/>
</dbReference>
<feature type="compositionally biased region" description="Basic and acidic residues" evidence="3">
    <location>
        <begin position="1"/>
        <end position="10"/>
    </location>
</feature>
<dbReference type="PANTHER" id="PTHR30055">
    <property type="entry name" value="HTH-TYPE TRANSCRIPTIONAL REGULATOR RUTR"/>
    <property type="match status" value="1"/>
</dbReference>
<protein>
    <submittedName>
        <fullName evidence="5">TetR/AcrR family transcriptional regulator</fullName>
    </submittedName>
</protein>
<dbReference type="InterPro" id="IPR001647">
    <property type="entry name" value="HTH_TetR"/>
</dbReference>
<name>A0A5J6F4W8_9ACTN</name>
<dbReference type="SUPFAM" id="SSF46689">
    <property type="entry name" value="Homeodomain-like"/>
    <property type="match status" value="1"/>
</dbReference>
<dbReference type="OrthoDB" id="9809994at2"/>
<reference evidence="5 6" key="1">
    <citation type="submission" date="2017-09" db="EMBL/GenBank/DDBJ databases">
        <authorList>
            <person name="Lee N."/>
            <person name="Cho B.-K."/>
        </authorList>
    </citation>
    <scope>NUCLEOTIDE SEQUENCE [LARGE SCALE GENOMIC DNA]</scope>
    <source>
        <strain evidence="5 6">ATCC 12769</strain>
    </source>
</reference>
<organism evidence="5 6">
    <name type="scientific">Streptomyces nitrosporeus</name>
    <dbReference type="NCBI Taxonomy" id="28894"/>
    <lineage>
        <taxon>Bacteria</taxon>
        <taxon>Bacillati</taxon>
        <taxon>Actinomycetota</taxon>
        <taxon>Actinomycetes</taxon>
        <taxon>Kitasatosporales</taxon>
        <taxon>Streptomycetaceae</taxon>
        <taxon>Streptomyces</taxon>
    </lineage>
</organism>
<sequence>MPRTSNERTPAHPRSAQQRRRYARILRAASRLGAEHGLERMQMHDVARASGVAIATLYRYFPSKTHLFAAVMHAQVLRLAAATPPPAPGTRPVDAVTDLLTEASGQLFEQPLLAIAMMQSHNASPATGPDRSADEIVVDLVLRTAGVTDPTDRDRRVVRILEQAWYGLLTTVLYERSTAEAAQDGIRLACHLLLGPVLAERRP</sequence>
<dbReference type="InterPro" id="IPR041642">
    <property type="entry name" value="KstR_C"/>
</dbReference>
<feature type="domain" description="HTH tetR-type" evidence="4">
    <location>
        <begin position="19"/>
        <end position="79"/>
    </location>
</feature>
<accession>A0A5J6F4W8</accession>
<dbReference type="GO" id="GO:0000976">
    <property type="term" value="F:transcription cis-regulatory region binding"/>
    <property type="evidence" value="ECO:0007669"/>
    <property type="project" value="TreeGrafter"/>
</dbReference>
<proteinExistence type="predicted"/>
<dbReference type="GO" id="GO:0003700">
    <property type="term" value="F:DNA-binding transcription factor activity"/>
    <property type="evidence" value="ECO:0007669"/>
    <property type="project" value="TreeGrafter"/>
</dbReference>
<evidence type="ECO:0000256" key="2">
    <source>
        <dbReference type="PROSITE-ProRule" id="PRU00335"/>
    </source>
</evidence>